<feature type="chain" id="PRO_5041949932" evidence="1">
    <location>
        <begin position="25"/>
        <end position="184"/>
    </location>
</feature>
<dbReference type="AlphaFoldDB" id="A0AAD4MI79"/>
<keyword evidence="1" id="KW-0732">Signal</keyword>
<dbReference type="EMBL" id="JAKKPZ010000359">
    <property type="protein sequence ID" value="KAI1695969.1"/>
    <property type="molecule type" value="Genomic_DNA"/>
</dbReference>
<comment type="caution">
    <text evidence="2">The sequence shown here is derived from an EMBL/GenBank/DDBJ whole genome shotgun (WGS) entry which is preliminary data.</text>
</comment>
<accession>A0AAD4MI79</accession>
<proteinExistence type="predicted"/>
<gene>
    <name evidence="2" type="ORF">DdX_19289</name>
</gene>
<evidence type="ECO:0000256" key="1">
    <source>
        <dbReference type="SAM" id="SignalP"/>
    </source>
</evidence>
<dbReference type="Proteomes" id="UP001201812">
    <property type="component" value="Unassembled WGS sequence"/>
</dbReference>
<sequence>MLFKSSYVNSLVCMTLFGLMSVHAKIVMKEQTIWVIGEVHCHDNNGNAFSSNDELVQLFASDGELLSQTRTDVTKRPNATFVIQGKRLAGGINEPYVKVLAKCEDRNIHLFQSYLASRCSFEESVTLDENTLLRNSTLNHSRHGVAFVIDTRKAKIVCDQSPHDVIHPETLRILSHFNVTDLYA</sequence>
<name>A0AAD4MI79_9BILA</name>
<keyword evidence="3" id="KW-1185">Reference proteome</keyword>
<reference evidence="2" key="1">
    <citation type="submission" date="2022-01" db="EMBL/GenBank/DDBJ databases">
        <title>Genome Sequence Resource for Two Populations of Ditylenchus destructor, the Migratory Endoparasitic Phytonematode.</title>
        <authorList>
            <person name="Zhang H."/>
            <person name="Lin R."/>
            <person name="Xie B."/>
        </authorList>
    </citation>
    <scope>NUCLEOTIDE SEQUENCE</scope>
    <source>
        <strain evidence="2">BazhouSP</strain>
    </source>
</reference>
<evidence type="ECO:0000313" key="2">
    <source>
        <dbReference type="EMBL" id="KAI1695969.1"/>
    </source>
</evidence>
<evidence type="ECO:0000313" key="3">
    <source>
        <dbReference type="Proteomes" id="UP001201812"/>
    </source>
</evidence>
<protein>
    <submittedName>
        <fullName evidence="2">Uncharacterized protein</fullName>
    </submittedName>
</protein>
<feature type="signal peptide" evidence="1">
    <location>
        <begin position="1"/>
        <end position="24"/>
    </location>
</feature>
<organism evidence="2 3">
    <name type="scientific">Ditylenchus destructor</name>
    <dbReference type="NCBI Taxonomy" id="166010"/>
    <lineage>
        <taxon>Eukaryota</taxon>
        <taxon>Metazoa</taxon>
        <taxon>Ecdysozoa</taxon>
        <taxon>Nematoda</taxon>
        <taxon>Chromadorea</taxon>
        <taxon>Rhabditida</taxon>
        <taxon>Tylenchina</taxon>
        <taxon>Tylenchomorpha</taxon>
        <taxon>Sphaerularioidea</taxon>
        <taxon>Anguinidae</taxon>
        <taxon>Anguininae</taxon>
        <taxon>Ditylenchus</taxon>
    </lineage>
</organism>